<dbReference type="GO" id="GO:0016020">
    <property type="term" value="C:membrane"/>
    <property type="evidence" value="ECO:0007669"/>
    <property type="project" value="UniProtKB-SubCell"/>
</dbReference>
<feature type="region of interest" description="Disordered" evidence="12">
    <location>
        <begin position="41"/>
        <end position="91"/>
    </location>
</feature>
<reference evidence="15" key="1">
    <citation type="journal article" date="2020" name="Stud. Mycol.">
        <title>101 Dothideomycetes genomes: a test case for predicting lifestyles and emergence of pathogens.</title>
        <authorList>
            <person name="Haridas S."/>
            <person name="Albert R."/>
            <person name="Binder M."/>
            <person name="Bloem J."/>
            <person name="Labutti K."/>
            <person name="Salamov A."/>
            <person name="Andreopoulos B."/>
            <person name="Baker S."/>
            <person name="Barry K."/>
            <person name="Bills G."/>
            <person name="Bluhm B."/>
            <person name="Cannon C."/>
            <person name="Castanera R."/>
            <person name="Culley D."/>
            <person name="Daum C."/>
            <person name="Ezra D."/>
            <person name="Gonzalez J."/>
            <person name="Henrissat B."/>
            <person name="Kuo A."/>
            <person name="Liang C."/>
            <person name="Lipzen A."/>
            <person name="Lutzoni F."/>
            <person name="Magnuson J."/>
            <person name="Mondo S."/>
            <person name="Nolan M."/>
            <person name="Ohm R."/>
            <person name="Pangilinan J."/>
            <person name="Park H.-J."/>
            <person name="Ramirez L."/>
            <person name="Alfaro M."/>
            <person name="Sun H."/>
            <person name="Tritt A."/>
            <person name="Yoshinaga Y."/>
            <person name="Zwiers L.-H."/>
            <person name="Turgeon B."/>
            <person name="Goodwin S."/>
            <person name="Spatafora J."/>
            <person name="Crous P."/>
            <person name="Grigoriev I."/>
        </authorList>
    </citation>
    <scope>NUCLEOTIDE SEQUENCE</scope>
    <source>
        <strain evidence="15">CBS 116435</strain>
    </source>
</reference>
<proteinExistence type="inferred from homology"/>
<dbReference type="Gene3D" id="3.90.550.50">
    <property type="match status" value="1"/>
</dbReference>
<evidence type="ECO:0000256" key="8">
    <source>
        <dbReference type="ARBA" id="ARBA00022741"/>
    </source>
</evidence>
<evidence type="ECO:0000256" key="1">
    <source>
        <dbReference type="ARBA" id="ARBA00004606"/>
    </source>
</evidence>
<evidence type="ECO:0000256" key="4">
    <source>
        <dbReference type="ARBA" id="ARBA00012557"/>
    </source>
</evidence>
<keyword evidence="9" id="KW-0735">Signal-anchor</keyword>
<evidence type="ECO:0000256" key="3">
    <source>
        <dbReference type="ARBA" id="ARBA00006462"/>
    </source>
</evidence>
<evidence type="ECO:0000313" key="15">
    <source>
        <dbReference type="EMBL" id="KAF2724045.1"/>
    </source>
</evidence>
<keyword evidence="8" id="KW-0547">Nucleotide-binding</keyword>
<feature type="compositionally biased region" description="Polar residues" evidence="12">
    <location>
        <begin position="61"/>
        <end position="74"/>
    </location>
</feature>
<accession>A0A9P4QDU0</accession>
<comment type="subcellular location">
    <subcellularLocation>
        <location evidence="1">Membrane</location>
        <topology evidence="1">Single-pass type II membrane protein</topology>
    </subcellularLocation>
</comment>
<keyword evidence="10 13" id="KW-1133">Transmembrane helix</keyword>
<dbReference type="PANTHER" id="PTHR23033">
    <property type="entry name" value="BETA1,3-GALACTOSYLTRANSFERASE"/>
    <property type="match status" value="1"/>
</dbReference>
<evidence type="ECO:0000256" key="9">
    <source>
        <dbReference type="ARBA" id="ARBA00022968"/>
    </source>
</evidence>
<evidence type="ECO:0000256" key="2">
    <source>
        <dbReference type="ARBA" id="ARBA00004922"/>
    </source>
</evidence>
<name>A0A9P4QDU0_9PEZI</name>
<dbReference type="Proteomes" id="UP000799441">
    <property type="component" value="Unassembled WGS sequence"/>
</dbReference>
<dbReference type="OrthoDB" id="414175at2759"/>
<evidence type="ECO:0000256" key="5">
    <source>
        <dbReference type="ARBA" id="ARBA00022676"/>
    </source>
</evidence>
<comment type="pathway">
    <text evidence="2">Protein modification; protein glycosylation.</text>
</comment>
<evidence type="ECO:0000256" key="12">
    <source>
        <dbReference type="SAM" id="MobiDB-lite"/>
    </source>
</evidence>
<evidence type="ECO:0000256" key="13">
    <source>
        <dbReference type="SAM" id="Phobius"/>
    </source>
</evidence>
<keyword evidence="6" id="KW-0808">Transferase</keyword>
<comment type="similarity">
    <text evidence="3">Belongs to the glycosyltransferase 31 family. Beta3-Gal-T subfamily.</text>
</comment>
<evidence type="ECO:0000313" key="16">
    <source>
        <dbReference type="Proteomes" id="UP000799441"/>
    </source>
</evidence>
<organism evidence="15 16">
    <name type="scientific">Polychaeton citri CBS 116435</name>
    <dbReference type="NCBI Taxonomy" id="1314669"/>
    <lineage>
        <taxon>Eukaryota</taxon>
        <taxon>Fungi</taxon>
        <taxon>Dikarya</taxon>
        <taxon>Ascomycota</taxon>
        <taxon>Pezizomycotina</taxon>
        <taxon>Dothideomycetes</taxon>
        <taxon>Dothideomycetidae</taxon>
        <taxon>Capnodiales</taxon>
        <taxon>Capnodiaceae</taxon>
        <taxon>Polychaeton</taxon>
    </lineage>
</organism>
<dbReference type="InterPro" id="IPR026050">
    <property type="entry name" value="C1GALT1/C1GALT1_chp1"/>
</dbReference>
<evidence type="ECO:0000256" key="6">
    <source>
        <dbReference type="ARBA" id="ARBA00022679"/>
    </source>
</evidence>
<keyword evidence="16" id="KW-1185">Reference proteome</keyword>
<dbReference type="AlphaFoldDB" id="A0A9P4QDU0"/>
<protein>
    <recommendedName>
        <fullName evidence="4">N-acetylgalactosaminide beta-1,3-galactosyltransferase</fullName>
        <ecNumber evidence="4">2.4.1.122</ecNumber>
    </recommendedName>
</protein>
<evidence type="ECO:0000256" key="7">
    <source>
        <dbReference type="ARBA" id="ARBA00022692"/>
    </source>
</evidence>
<feature type="domain" description="Fringe-like glycosyltransferase" evidence="14">
    <location>
        <begin position="213"/>
        <end position="337"/>
    </location>
</feature>
<dbReference type="EMBL" id="MU003773">
    <property type="protein sequence ID" value="KAF2724045.1"/>
    <property type="molecule type" value="Genomic_DNA"/>
</dbReference>
<dbReference type="Pfam" id="PF02434">
    <property type="entry name" value="Fringe"/>
    <property type="match status" value="1"/>
</dbReference>
<keyword evidence="7 13" id="KW-0812">Transmembrane</keyword>
<evidence type="ECO:0000256" key="11">
    <source>
        <dbReference type="ARBA" id="ARBA00023136"/>
    </source>
</evidence>
<keyword evidence="5" id="KW-0328">Glycosyltransferase</keyword>
<dbReference type="GO" id="GO:0000166">
    <property type="term" value="F:nucleotide binding"/>
    <property type="evidence" value="ECO:0007669"/>
    <property type="project" value="UniProtKB-KW"/>
</dbReference>
<dbReference type="InterPro" id="IPR003378">
    <property type="entry name" value="Fringe-like_glycosylTrfase"/>
</dbReference>
<dbReference type="PANTHER" id="PTHR23033:SF47">
    <property type="entry name" value="APPLE DOMAIN-CONTAINING PROTEIN-RELATED"/>
    <property type="match status" value="1"/>
</dbReference>
<keyword evidence="11 13" id="KW-0472">Membrane</keyword>
<evidence type="ECO:0000256" key="10">
    <source>
        <dbReference type="ARBA" id="ARBA00022989"/>
    </source>
</evidence>
<feature type="transmembrane region" description="Helical" evidence="13">
    <location>
        <begin position="12"/>
        <end position="31"/>
    </location>
</feature>
<dbReference type="EC" id="2.4.1.122" evidence="4"/>
<sequence>MLAPVRPLRGAGGYLRSVVVFSLLFALYVLFGPRSATRPLESQLETSDAGSPSPPLEAPTGDQTVTSGDSNHTAQPEETRPQSPACHKLRGGEGVQIVMRTGATEIKDKLPIHLSTTFQCYYDVLIISDYEEVFQGHEVHNVLDDVGDGIKQANEEFQLYQRIQDHGRQSLQQNELSGTASFENGPIGRMDNTGWRLDKWKFLPMIKRVLKLRPDQDWYVFVEPDTYLIYSNLLEFLGTLDANQPWYLGSEVAIGDDIFTHGGSGFVISRPALERVAKHVEDNKQSYEEYTAIHWAGDCILGKALHESGTEATWAWPMFQGGNPSTMDFKEDKMDERRKLWCTPVLTYHHLSPWEIEHLWLFEQRWIDDHYPDPTSPGSSSWGFFEDHSNRLRHMDVFIEYSAPNMTSHRNDWQNWSPLIEAETEAASIDDCKAICEADHDCVQYTLDDKGCWLGYDPKLGQPFAGVQSGWIMSRVEQWEQRFGRCSAGRDWIAP</sequence>
<dbReference type="GO" id="GO:0016263">
    <property type="term" value="F:glycoprotein-N-acetylgalactosamine 3-beta-galactosyltransferase activity"/>
    <property type="evidence" value="ECO:0007669"/>
    <property type="project" value="UniProtKB-EC"/>
</dbReference>
<gene>
    <name evidence="15" type="ORF">K431DRAFT_282315</name>
</gene>
<comment type="caution">
    <text evidence="15">The sequence shown here is derived from an EMBL/GenBank/DDBJ whole genome shotgun (WGS) entry which is preliminary data.</text>
</comment>
<evidence type="ECO:0000259" key="14">
    <source>
        <dbReference type="Pfam" id="PF02434"/>
    </source>
</evidence>